<name>A0ABU0D0S8_9BACI</name>
<dbReference type="PANTHER" id="PTHR43847">
    <property type="entry name" value="BLL3993 PROTEIN"/>
    <property type="match status" value="1"/>
</dbReference>
<sequence>MFFLILLLIVIAQRLIELRIAKRNEEWMLQHGAKEYGQNHYFFMVLMHAGFFISLIMEYFFRNHALNAFWPVFLLIFIVAQIARIWVITSLGKYWNTKIIVLPGIKVVKKGPFKYVKHPNYIIVTIELFVIPMIFNLYITATLFLILNQIILKVRIPIEEKALSENTDYTERFD</sequence>
<dbReference type="Gene3D" id="1.20.120.1630">
    <property type="match status" value="1"/>
</dbReference>
<evidence type="ECO:0000256" key="1">
    <source>
        <dbReference type="ARBA" id="ARBA00004141"/>
    </source>
</evidence>
<keyword evidence="7" id="KW-1185">Reference proteome</keyword>
<evidence type="ECO:0000256" key="5">
    <source>
        <dbReference type="SAM" id="Phobius"/>
    </source>
</evidence>
<comment type="caution">
    <text evidence="6">The sequence shown here is derived from an EMBL/GenBank/DDBJ whole genome shotgun (WGS) entry which is preliminary data.</text>
</comment>
<keyword evidence="6" id="KW-0808">Transferase</keyword>
<evidence type="ECO:0000256" key="4">
    <source>
        <dbReference type="ARBA" id="ARBA00023136"/>
    </source>
</evidence>
<evidence type="ECO:0000256" key="2">
    <source>
        <dbReference type="ARBA" id="ARBA00022692"/>
    </source>
</evidence>
<dbReference type="EMBL" id="JAUSUO010000001">
    <property type="protein sequence ID" value="MDQ0342004.1"/>
    <property type="molecule type" value="Genomic_DNA"/>
</dbReference>
<proteinExistence type="predicted"/>
<dbReference type="Proteomes" id="UP001232343">
    <property type="component" value="Unassembled WGS sequence"/>
</dbReference>
<feature type="transmembrane region" description="Helical" evidence="5">
    <location>
        <begin position="68"/>
        <end position="87"/>
    </location>
</feature>
<evidence type="ECO:0000313" key="6">
    <source>
        <dbReference type="EMBL" id="MDQ0342004.1"/>
    </source>
</evidence>
<dbReference type="Pfam" id="PF04140">
    <property type="entry name" value="ICMT"/>
    <property type="match status" value="1"/>
</dbReference>
<dbReference type="InterPro" id="IPR052527">
    <property type="entry name" value="Metal_cation-efflux_comp"/>
</dbReference>
<accession>A0ABU0D0S8</accession>
<organism evidence="6 7">
    <name type="scientific">Lederbergia wuyishanensis</name>
    <dbReference type="NCBI Taxonomy" id="1347903"/>
    <lineage>
        <taxon>Bacteria</taxon>
        <taxon>Bacillati</taxon>
        <taxon>Bacillota</taxon>
        <taxon>Bacilli</taxon>
        <taxon>Bacillales</taxon>
        <taxon>Bacillaceae</taxon>
        <taxon>Lederbergia</taxon>
    </lineage>
</organism>
<reference evidence="6 7" key="1">
    <citation type="submission" date="2023-07" db="EMBL/GenBank/DDBJ databases">
        <title>Genomic Encyclopedia of Type Strains, Phase IV (KMG-IV): sequencing the most valuable type-strain genomes for metagenomic binning, comparative biology and taxonomic classification.</title>
        <authorList>
            <person name="Goeker M."/>
        </authorList>
    </citation>
    <scope>NUCLEOTIDE SEQUENCE [LARGE SCALE GENOMIC DNA]</scope>
    <source>
        <strain evidence="6 7">DSM 27848</strain>
    </source>
</reference>
<keyword evidence="2 5" id="KW-0812">Transmembrane</keyword>
<feature type="transmembrane region" description="Helical" evidence="5">
    <location>
        <begin position="41"/>
        <end position="61"/>
    </location>
</feature>
<feature type="transmembrane region" description="Helical" evidence="5">
    <location>
        <begin position="121"/>
        <end position="147"/>
    </location>
</feature>
<evidence type="ECO:0000313" key="7">
    <source>
        <dbReference type="Proteomes" id="UP001232343"/>
    </source>
</evidence>
<evidence type="ECO:0000256" key="3">
    <source>
        <dbReference type="ARBA" id="ARBA00022989"/>
    </source>
</evidence>
<keyword evidence="3 5" id="KW-1133">Transmembrane helix</keyword>
<dbReference type="RefSeq" id="WP_244680202.1">
    <property type="nucleotide sequence ID" value="NZ_JALIRM010000001.1"/>
</dbReference>
<dbReference type="InterPro" id="IPR007269">
    <property type="entry name" value="ICMT_MeTrfase"/>
</dbReference>
<dbReference type="GO" id="GO:0008168">
    <property type="term" value="F:methyltransferase activity"/>
    <property type="evidence" value="ECO:0007669"/>
    <property type="project" value="UniProtKB-KW"/>
</dbReference>
<dbReference type="PANTHER" id="PTHR43847:SF1">
    <property type="entry name" value="BLL3993 PROTEIN"/>
    <property type="match status" value="1"/>
</dbReference>
<protein>
    <submittedName>
        <fullName evidence="6">Methyltransferase</fullName>
    </submittedName>
</protein>
<dbReference type="GO" id="GO:0032259">
    <property type="term" value="P:methylation"/>
    <property type="evidence" value="ECO:0007669"/>
    <property type="project" value="UniProtKB-KW"/>
</dbReference>
<keyword evidence="6" id="KW-0489">Methyltransferase</keyword>
<comment type="subcellular location">
    <subcellularLocation>
        <location evidence="1">Membrane</location>
        <topology evidence="1">Multi-pass membrane protein</topology>
    </subcellularLocation>
</comment>
<keyword evidence="4 5" id="KW-0472">Membrane</keyword>
<gene>
    <name evidence="6" type="ORF">J2S14_000797</name>
</gene>